<dbReference type="GO" id="GO:0008270">
    <property type="term" value="F:zinc ion binding"/>
    <property type="evidence" value="ECO:0007669"/>
    <property type="project" value="UniProtKB-KW"/>
</dbReference>
<dbReference type="Proteomes" id="UP001187192">
    <property type="component" value="Unassembled WGS sequence"/>
</dbReference>
<comment type="caution">
    <text evidence="6">The sequence shown here is derived from an EMBL/GenBank/DDBJ whole genome shotgun (WGS) entry which is preliminary data.</text>
</comment>
<dbReference type="Pfam" id="PF04570">
    <property type="entry name" value="zf-FLZ"/>
    <property type="match status" value="1"/>
</dbReference>
<dbReference type="PANTHER" id="PTHR46868:SF4">
    <property type="entry name" value="FLZ-TYPE DOMAIN-CONTAINING PROTEIN"/>
    <property type="match status" value="1"/>
</dbReference>
<organism evidence="6 7">
    <name type="scientific">Ficus carica</name>
    <name type="common">Common fig</name>
    <dbReference type="NCBI Taxonomy" id="3494"/>
    <lineage>
        <taxon>Eukaryota</taxon>
        <taxon>Viridiplantae</taxon>
        <taxon>Streptophyta</taxon>
        <taxon>Embryophyta</taxon>
        <taxon>Tracheophyta</taxon>
        <taxon>Spermatophyta</taxon>
        <taxon>Magnoliopsida</taxon>
        <taxon>eudicotyledons</taxon>
        <taxon>Gunneridae</taxon>
        <taxon>Pentapetalae</taxon>
        <taxon>rosids</taxon>
        <taxon>fabids</taxon>
        <taxon>Rosales</taxon>
        <taxon>Moraceae</taxon>
        <taxon>Ficeae</taxon>
        <taxon>Ficus</taxon>
    </lineage>
</organism>
<dbReference type="AlphaFoldDB" id="A0AA88CW91"/>
<keyword evidence="3" id="KW-0863">Zinc-finger</keyword>
<dbReference type="PANTHER" id="PTHR46868">
    <property type="entry name" value="FCS-LIKE ZINC FINGER 11"/>
    <property type="match status" value="1"/>
</dbReference>
<evidence type="ECO:0000313" key="7">
    <source>
        <dbReference type="Proteomes" id="UP001187192"/>
    </source>
</evidence>
<feature type="domain" description="FLZ-type" evidence="5">
    <location>
        <begin position="327"/>
        <end position="371"/>
    </location>
</feature>
<dbReference type="InterPro" id="IPR044585">
    <property type="entry name" value="FLZ10/11"/>
</dbReference>
<gene>
    <name evidence="6" type="ORF">TIFTF001_006655</name>
</gene>
<sequence length="396" mass="43845">MHDNLMADSDPESEIQSDTLSLRNLSSSLFNIPGFFVGFGTKGSLDFDSLRSPTSPLDIGVFSNLRNTVSRRHALSSSKNGFQKEWHCSKIGLGIVHSLVDDTTSVLDIPKQNIIFGSQIKTNTTNSFKHHLCSLDSSLKSKSLPTNYIASRLSQTKRLHSLLNSKKVMLGDKEVLLESEPFQNTPLCFSDSTMPSSLVSLSYNHNSRSENLCSEVKTRMSSPPSVIGTGSEVEDSLGIKLSTVPIPIGPSHGYVGSLSKREIELSEDYTCIISHGPNPKTIHIFGDCVLECHANETENFGKKEEWGIESPQVATNSKDLAPVQPDEALRFCYSCKTKLEEDKDIYMYRGEKVFCSFDCFSNEISDEETEKTDQHSAGTSPEDLFLYGIPVAYRGW</sequence>
<protein>
    <recommendedName>
        <fullName evidence="5">FLZ-type domain-containing protein</fullName>
    </recommendedName>
</protein>
<evidence type="ECO:0000256" key="3">
    <source>
        <dbReference type="ARBA" id="ARBA00022771"/>
    </source>
</evidence>
<dbReference type="EMBL" id="BTGU01000006">
    <property type="protein sequence ID" value="GMN37253.1"/>
    <property type="molecule type" value="Genomic_DNA"/>
</dbReference>
<evidence type="ECO:0000313" key="6">
    <source>
        <dbReference type="EMBL" id="GMN37253.1"/>
    </source>
</evidence>
<dbReference type="InterPro" id="IPR007650">
    <property type="entry name" value="Zf-FLZ_dom"/>
</dbReference>
<proteinExistence type="inferred from homology"/>
<feature type="zinc finger region" description="FLZ-type" evidence="4">
    <location>
        <begin position="327"/>
        <end position="371"/>
    </location>
</feature>
<evidence type="ECO:0000259" key="5">
    <source>
        <dbReference type="PROSITE" id="PS51795"/>
    </source>
</evidence>
<evidence type="ECO:0000256" key="1">
    <source>
        <dbReference type="ARBA" id="ARBA00009374"/>
    </source>
</evidence>
<name>A0AA88CW91_FICCA</name>
<keyword evidence="3" id="KW-0862">Zinc</keyword>
<accession>A0AA88CW91</accession>
<comment type="similarity">
    <text evidence="1">Belongs to the FLZ family.</text>
</comment>
<evidence type="ECO:0000256" key="2">
    <source>
        <dbReference type="ARBA" id="ARBA00022723"/>
    </source>
</evidence>
<dbReference type="PROSITE" id="PS51795">
    <property type="entry name" value="ZF_FLZ"/>
    <property type="match status" value="1"/>
</dbReference>
<evidence type="ECO:0000256" key="4">
    <source>
        <dbReference type="PROSITE-ProRule" id="PRU01131"/>
    </source>
</evidence>
<keyword evidence="7" id="KW-1185">Reference proteome</keyword>
<keyword evidence="2" id="KW-0479">Metal-binding</keyword>
<reference evidence="6" key="1">
    <citation type="submission" date="2023-07" db="EMBL/GenBank/DDBJ databases">
        <title>draft genome sequence of fig (Ficus carica).</title>
        <authorList>
            <person name="Takahashi T."/>
            <person name="Nishimura K."/>
        </authorList>
    </citation>
    <scope>NUCLEOTIDE SEQUENCE</scope>
</reference>